<proteinExistence type="predicted"/>
<dbReference type="Proteomes" id="UP000887568">
    <property type="component" value="Unplaced"/>
</dbReference>
<dbReference type="AlphaFoldDB" id="A0A914A948"/>
<reference evidence="3" key="1">
    <citation type="submission" date="2022-11" db="UniProtKB">
        <authorList>
            <consortium name="EnsemblMetazoa"/>
        </authorList>
    </citation>
    <scope>IDENTIFICATION</scope>
</reference>
<feature type="transmembrane region" description="Helical" evidence="2">
    <location>
        <begin position="257"/>
        <end position="275"/>
    </location>
</feature>
<dbReference type="GeneID" id="119730965"/>
<evidence type="ECO:0000313" key="3">
    <source>
        <dbReference type="EnsemblMetazoa" id="XP_038059961.1"/>
    </source>
</evidence>
<dbReference type="OrthoDB" id="191139at2759"/>
<evidence type="ECO:0000313" key="4">
    <source>
        <dbReference type="Proteomes" id="UP000887568"/>
    </source>
</evidence>
<organism evidence="3 4">
    <name type="scientific">Patiria miniata</name>
    <name type="common">Bat star</name>
    <name type="synonym">Asterina miniata</name>
    <dbReference type="NCBI Taxonomy" id="46514"/>
    <lineage>
        <taxon>Eukaryota</taxon>
        <taxon>Metazoa</taxon>
        <taxon>Echinodermata</taxon>
        <taxon>Eleutherozoa</taxon>
        <taxon>Asterozoa</taxon>
        <taxon>Asteroidea</taxon>
        <taxon>Valvatacea</taxon>
        <taxon>Valvatida</taxon>
        <taxon>Asterinidae</taxon>
        <taxon>Patiria</taxon>
    </lineage>
</organism>
<dbReference type="GO" id="GO:0016491">
    <property type="term" value="F:oxidoreductase activity"/>
    <property type="evidence" value="ECO:0007669"/>
    <property type="project" value="UniProtKB-KW"/>
</dbReference>
<dbReference type="PRINTS" id="PR00081">
    <property type="entry name" value="GDHRDH"/>
</dbReference>
<protein>
    <submittedName>
        <fullName evidence="3">Uncharacterized protein</fullName>
    </submittedName>
</protein>
<evidence type="ECO:0000256" key="1">
    <source>
        <dbReference type="ARBA" id="ARBA00023002"/>
    </source>
</evidence>
<dbReference type="PANTHER" id="PTHR43157:SF31">
    <property type="entry name" value="PHOSPHATIDYLINOSITOL-GLYCAN BIOSYNTHESIS CLASS F PROTEIN"/>
    <property type="match status" value="1"/>
</dbReference>
<keyword evidence="2" id="KW-1133">Transmembrane helix</keyword>
<name>A0A914A948_PATMI</name>
<evidence type="ECO:0000256" key="2">
    <source>
        <dbReference type="SAM" id="Phobius"/>
    </source>
</evidence>
<dbReference type="Gene3D" id="3.40.50.720">
    <property type="entry name" value="NAD(P)-binding Rossmann-like Domain"/>
    <property type="match status" value="1"/>
</dbReference>
<dbReference type="Pfam" id="PF00106">
    <property type="entry name" value="adh_short"/>
    <property type="match status" value="1"/>
</dbReference>
<dbReference type="SUPFAM" id="SSF51735">
    <property type="entry name" value="NAD(P)-binding Rossmann-fold domains"/>
    <property type="match status" value="1"/>
</dbReference>
<dbReference type="RefSeq" id="XP_038059961.1">
    <property type="nucleotide sequence ID" value="XM_038204033.1"/>
</dbReference>
<dbReference type="PANTHER" id="PTHR43157">
    <property type="entry name" value="PHOSPHATIDYLINOSITOL-GLYCAN BIOSYNTHESIS CLASS F PROTEIN-RELATED"/>
    <property type="match status" value="1"/>
</dbReference>
<keyword evidence="4" id="KW-1185">Reference proteome</keyword>
<keyword evidence="1" id="KW-0560">Oxidoreductase</keyword>
<dbReference type="CDD" id="cd05327">
    <property type="entry name" value="retinol-DH_like_SDR_c_like"/>
    <property type="match status" value="1"/>
</dbReference>
<keyword evidence="2" id="KW-0472">Membrane</keyword>
<dbReference type="OMA" id="VQSKWAN"/>
<accession>A0A914A948</accession>
<sequence>MEFLMSYSAAVCIVILILYALHYGKNIACRRGCKSNAKLTGKTVIITGGNSGIGKRTALDLARRGARVILACRNLQKAEDAAKEIKTRTGNSEVVVHHLDLASLQSVREFANKIIESEDRLDILINNAGIAVVSGEALTEDGFPSLFGVNHFGHFLLTNLLLDLLKKSGPSRVITISSNIHRCILSPMDLTRVESDDNGNIRRGLYPRLKTYHHSKLANILFAGELARRLASTDVTSVSLHPGVIFTPIWKNVWSRIWILTPLYYILGPLMWLLLIDEEAGTQTTLHCALDESVSHLSGRYFTNCEVSEPSAMAQDEELAKRLWEVSCLATGIKEK</sequence>
<dbReference type="InterPro" id="IPR036291">
    <property type="entry name" value="NAD(P)-bd_dom_sf"/>
</dbReference>
<dbReference type="InterPro" id="IPR002347">
    <property type="entry name" value="SDR_fam"/>
</dbReference>
<keyword evidence="2" id="KW-0812">Transmembrane</keyword>
<feature type="transmembrane region" description="Helical" evidence="2">
    <location>
        <begin position="6"/>
        <end position="24"/>
    </location>
</feature>
<dbReference type="EnsemblMetazoa" id="XM_038204033.1">
    <property type="protein sequence ID" value="XP_038059961.1"/>
    <property type="gene ID" value="LOC119730965"/>
</dbReference>